<organism evidence="2 3">
    <name type="scientific">Haliea salexigens</name>
    <dbReference type="NCBI Taxonomy" id="287487"/>
    <lineage>
        <taxon>Bacteria</taxon>
        <taxon>Pseudomonadati</taxon>
        <taxon>Pseudomonadota</taxon>
        <taxon>Gammaproteobacteria</taxon>
        <taxon>Cellvibrionales</taxon>
        <taxon>Halieaceae</taxon>
        <taxon>Haliea</taxon>
    </lineage>
</organism>
<evidence type="ECO:0008006" key="4">
    <source>
        <dbReference type="Google" id="ProtNLM"/>
    </source>
</evidence>
<feature type="transmembrane region" description="Helical" evidence="1">
    <location>
        <begin position="34"/>
        <end position="56"/>
    </location>
</feature>
<evidence type="ECO:0000313" key="3">
    <source>
        <dbReference type="Proteomes" id="UP000259273"/>
    </source>
</evidence>
<sequence>MEWVRLVLALSLPALLGILLVARHIPATPARRWLITGYGLFAGLLLWPLLLRLWAFCGLPTGFWPPAFFGVLLLIILYWWPQAHSPAGGQDAAIPPPGLPMTRIVRLLCALLLALLCLRLLSLTLEVIWRPLFPWDATMHWATKARTWFELQAFAPFVSNEEWLRLGGEGVFTDHHADYPLTIPLWQYWLATALGRWDPSLINMPWVVCYSSLGMAFYGQARASQARHMEASVFTFFLLTLPLLNTHVALAGYADLFLATAYGLSLMALHNGSQGGQAWQWRLAVFTALGCLLIKNEGFFWMLTILPGLWVARHHDARSVLLATAGIAAVVPLVLWLFPADIAVAGHSLNSLDLGYRPGALSGILRSLLVLGNWHMALWYLVFLVALMVWKRPGILAAAGPLVASLCAAGILFLWLFTVTEYAVGAIRQTAVGRISLHLMPGVVFLLLVMQTQLRKTEGRTAARESAG</sequence>
<feature type="transmembrane region" description="Helical" evidence="1">
    <location>
        <begin position="107"/>
        <end position="129"/>
    </location>
</feature>
<evidence type="ECO:0000313" key="2">
    <source>
        <dbReference type="EMBL" id="HAN29278.1"/>
    </source>
</evidence>
<feature type="transmembrane region" description="Helical" evidence="1">
    <location>
        <begin position="431"/>
        <end position="450"/>
    </location>
</feature>
<feature type="transmembrane region" description="Helical" evidence="1">
    <location>
        <begin position="204"/>
        <end position="221"/>
    </location>
</feature>
<feature type="transmembrane region" description="Helical" evidence="1">
    <location>
        <begin position="319"/>
        <end position="344"/>
    </location>
</feature>
<keyword evidence="1" id="KW-0812">Transmembrane</keyword>
<name>A0A3C1KRY0_9GAMM</name>
<gene>
    <name evidence="2" type="ORF">DCP75_16460</name>
</gene>
<feature type="transmembrane region" description="Helical" evidence="1">
    <location>
        <begin position="62"/>
        <end position="80"/>
    </location>
</feature>
<protein>
    <recommendedName>
        <fullName evidence="4">Glycosyltransferase RgtA/B/C/D-like domain-containing protein</fullName>
    </recommendedName>
</protein>
<dbReference type="EMBL" id="DMND01000220">
    <property type="protein sequence ID" value="HAN29278.1"/>
    <property type="molecule type" value="Genomic_DNA"/>
</dbReference>
<keyword evidence="1" id="KW-1133">Transmembrane helix</keyword>
<dbReference type="Proteomes" id="UP000259273">
    <property type="component" value="Unassembled WGS sequence"/>
</dbReference>
<dbReference type="AlphaFoldDB" id="A0A3C1KRY0"/>
<feature type="transmembrane region" description="Helical" evidence="1">
    <location>
        <begin position="283"/>
        <end position="312"/>
    </location>
</feature>
<reference evidence="2 3" key="1">
    <citation type="journal article" date="2018" name="Nat. Biotechnol.">
        <title>A standardized bacterial taxonomy based on genome phylogeny substantially revises the tree of life.</title>
        <authorList>
            <person name="Parks D.H."/>
            <person name="Chuvochina M."/>
            <person name="Waite D.W."/>
            <person name="Rinke C."/>
            <person name="Skarshewski A."/>
            <person name="Chaumeil P.A."/>
            <person name="Hugenholtz P."/>
        </authorList>
    </citation>
    <scope>NUCLEOTIDE SEQUENCE [LARGE SCALE GENOMIC DNA]</scope>
    <source>
        <strain evidence="2">UBA9158</strain>
    </source>
</reference>
<feature type="transmembrane region" description="Helical" evidence="1">
    <location>
        <begin position="396"/>
        <end position="419"/>
    </location>
</feature>
<evidence type="ECO:0000256" key="1">
    <source>
        <dbReference type="SAM" id="Phobius"/>
    </source>
</evidence>
<feature type="transmembrane region" description="Helical" evidence="1">
    <location>
        <begin position="233"/>
        <end position="263"/>
    </location>
</feature>
<accession>A0A3C1KRY0</accession>
<keyword evidence="1" id="KW-0472">Membrane</keyword>
<comment type="caution">
    <text evidence="2">The sequence shown here is derived from an EMBL/GenBank/DDBJ whole genome shotgun (WGS) entry which is preliminary data.</text>
</comment>
<proteinExistence type="predicted"/>
<feature type="transmembrane region" description="Helical" evidence="1">
    <location>
        <begin position="364"/>
        <end position="389"/>
    </location>
</feature>
<feature type="transmembrane region" description="Helical" evidence="1">
    <location>
        <begin position="6"/>
        <end position="22"/>
    </location>
</feature>